<proteinExistence type="predicted"/>
<organism evidence="1 2">
    <name type="scientific">Comamonas thiooxydans</name>
    <dbReference type="NCBI Taxonomy" id="363952"/>
    <lineage>
        <taxon>Bacteria</taxon>
        <taxon>Pseudomonadati</taxon>
        <taxon>Pseudomonadota</taxon>
        <taxon>Betaproteobacteria</taxon>
        <taxon>Burkholderiales</taxon>
        <taxon>Comamonadaceae</taxon>
        <taxon>Comamonas</taxon>
    </lineage>
</organism>
<name>A0AA42Q4V2_9BURK</name>
<dbReference type="RefSeq" id="WP_280009538.1">
    <property type="nucleotide sequence ID" value="NZ_JAOCEK010000035.1"/>
</dbReference>
<reference evidence="1" key="1">
    <citation type="submission" date="2022-09" db="EMBL/GenBank/DDBJ databases">
        <title>Intensive care unit water sources are persistently colonized with multi-drug resistant bacteria and are the site of extensive horizontal gene transfer of antibiotic resistance genes.</title>
        <authorList>
            <person name="Diorio-Toth L."/>
        </authorList>
    </citation>
    <scope>NUCLEOTIDE SEQUENCE</scope>
    <source>
        <strain evidence="1">GD03832</strain>
    </source>
</reference>
<dbReference type="Proteomes" id="UP001161065">
    <property type="component" value="Unassembled WGS sequence"/>
</dbReference>
<dbReference type="AlphaFoldDB" id="A0AA42Q4V2"/>
<protein>
    <submittedName>
        <fullName evidence="1">Uncharacterized protein</fullName>
    </submittedName>
</protein>
<gene>
    <name evidence="1" type="ORF">N5D63_24430</name>
</gene>
<evidence type="ECO:0000313" key="2">
    <source>
        <dbReference type="Proteomes" id="UP001161065"/>
    </source>
</evidence>
<accession>A0AA42Q4V2</accession>
<dbReference type="EMBL" id="JAOCEK010000035">
    <property type="protein sequence ID" value="MDH1337288.1"/>
    <property type="molecule type" value="Genomic_DNA"/>
</dbReference>
<comment type="caution">
    <text evidence="1">The sequence shown here is derived from an EMBL/GenBank/DDBJ whole genome shotgun (WGS) entry which is preliminary data.</text>
</comment>
<sequence>MSAQQPPAEPELRSRTLRHIQPIVTELRQASFDSLPWRIADGETIGSTDAQLAKLATAYSQHRESQSSLPTGNSRRAGCARPSENLLLIAFNALWIRA</sequence>
<evidence type="ECO:0000313" key="1">
    <source>
        <dbReference type="EMBL" id="MDH1337288.1"/>
    </source>
</evidence>